<evidence type="ECO:0000256" key="1">
    <source>
        <dbReference type="SAM" id="MobiDB-lite"/>
    </source>
</evidence>
<evidence type="ECO:0000313" key="2">
    <source>
        <dbReference type="EMBL" id="KAJ1104875.1"/>
    </source>
</evidence>
<keyword evidence="3" id="KW-1185">Reference proteome</keyword>
<evidence type="ECO:0000313" key="3">
    <source>
        <dbReference type="Proteomes" id="UP001066276"/>
    </source>
</evidence>
<protein>
    <submittedName>
        <fullName evidence="2">Uncharacterized protein</fullName>
    </submittedName>
</protein>
<sequence>MLDVSKNLEASISKLLHAPKANPLLRGTLGGEGSDNLLSIVHCLLRRGREHGPLRRNQRTQRQERPRLGSRVAAPAAALFYGRKLLFKRGRAGDPESGHGPCRAQRTDYLTR</sequence>
<accession>A0AAV7MQ28</accession>
<feature type="region of interest" description="Disordered" evidence="1">
    <location>
        <begin position="90"/>
        <end position="112"/>
    </location>
</feature>
<dbReference type="Proteomes" id="UP001066276">
    <property type="component" value="Chromosome 9"/>
</dbReference>
<organism evidence="2 3">
    <name type="scientific">Pleurodeles waltl</name>
    <name type="common">Iberian ribbed newt</name>
    <dbReference type="NCBI Taxonomy" id="8319"/>
    <lineage>
        <taxon>Eukaryota</taxon>
        <taxon>Metazoa</taxon>
        <taxon>Chordata</taxon>
        <taxon>Craniata</taxon>
        <taxon>Vertebrata</taxon>
        <taxon>Euteleostomi</taxon>
        <taxon>Amphibia</taxon>
        <taxon>Batrachia</taxon>
        <taxon>Caudata</taxon>
        <taxon>Salamandroidea</taxon>
        <taxon>Salamandridae</taxon>
        <taxon>Pleurodelinae</taxon>
        <taxon>Pleurodeles</taxon>
    </lineage>
</organism>
<name>A0AAV7MQ28_PLEWA</name>
<proteinExistence type="predicted"/>
<reference evidence="2" key="1">
    <citation type="journal article" date="2022" name="bioRxiv">
        <title>Sequencing and chromosome-scale assembly of the giantPleurodeles waltlgenome.</title>
        <authorList>
            <person name="Brown T."/>
            <person name="Elewa A."/>
            <person name="Iarovenko S."/>
            <person name="Subramanian E."/>
            <person name="Araus A.J."/>
            <person name="Petzold A."/>
            <person name="Susuki M."/>
            <person name="Suzuki K.-i.T."/>
            <person name="Hayashi T."/>
            <person name="Toyoda A."/>
            <person name="Oliveira C."/>
            <person name="Osipova E."/>
            <person name="Leigh N.D."/>
            <person name="Simon A."/>
            <person name="Yun M.H."/>
        </authorList>
    </citation>
    <scope>NUCLEOTIDE SEQUENCE</scope>
    <source>
        <strain evidence="2">20211129_DDA</strain>
        <tissue evidence="2">Liver</tissue>
    </source>
</reference>
<feature type="compositionally biased region" description="Basic residues" evidence="1">
    <location>
        <begin position="49"/>
        <end position="59"/>
    </location>
</feature>
<gene>
    <name evidence="2" type="ORF">NDU88_002283</name>
</gene>
<dbReference type="EMBL" id="JANPWB010000013">
    <property type="protein sequence ID" value="KAJ1104875.1"/>
    <property type="molecule type" value="Genomic_DNA"/>
</dbReference>
<feature type="region of interest" description="Disordered" evidence="1">
    <location>
        <begin position="49"/>
        <end position="70"/>
    </location>
</feature>
<dbReference type="AlphaFoldDB" id="A0AAV7MQ28"/>
<comment type="caution">
    <text evidence="2">The sequence shown here is derived from an EMBL/GenBank/DDBJ whole genome shotgun (WGS) entry which is preliminary data.</text>
</comment>